<dbReference type="GO" id="GO:0005829">
    <property type="term" value="C:cytosol"/>
    <property type="evidence" value="ECO:0007669"/>
    <property type="project" value="TreeGrafter"/>
</dbReference>
<evidence type="ECO:0000256" key="2">
    <source>
        <dbReference type="ARBA" id="ARBA00008829"/>
    </source>
</evidence>
<evidence type="ECO:0000313" key="7">
    <source>
        <dbReference type="EMBL" id="QCT21044.1"/>
    </source>
</evidence>
<keyword evidence="8" id="KW-1185">Reference proteome</keyword>
<evidence type="ECO:0000256" key="5">
    <source>
        <dbReference type="ARBA" id="ARBA00068457"/>
    </source>
</evidence>
<dbReference type="InterPro" id="IPR032466">
    <property type="entry name" value="Metal_Hydrolase"/>
</dbReference>
<organism evidence="7 8">
    <name type="scientific">Jejubacter calystegiae</name>
    <dbReference type="NCBI Taxonomy" id="2579935"/>
    <lineage>
        <taxon>Bacteria</taxon>
        <taxon>Pseudomonadati</taxon>
        <taxon>Pseudomonadota</taxon>
        <taxon>Gammaproteobacteria</taxon>
        <taxon>Enterobacterales</taxon>
        <taxon>Enterobacteriaceae</taxon>
        <taxon>Jejubacter</taxon>
    </lineage>
</organism>
<evidence type="ECO:0000256" key="3">
    <source>
        <dbReference type="ARBA" id="ARBA00022553"/>
    </source>
</evidence>
<dbReference type="AlphaFoldDB" id="A0A4P8YMV9"/>
<dbReference type="OrthoDB" id="5687299at2"/>
<comment type="function">
    <text evidence="4">Catalyzes the stereospecific hydrolysis of the cyclic amide bond of D-hydantoin derivatives.</text>
</comment>
<evidence type="ECO:0000259" key="6">
    <source>
        <dbReference type="Pfam" id="PF01979"/>
    </source>
</evidence>
<dbReference type="EMBL" id="CP040428">
    <property type="protein sequence ID" value="QCT21044.1"/>
    <property type="molecule type" value="Genomic_DNA"/>
</dbReference>
<accession>A0A4P8YMV9</accession>
<evidence type="ECO:0000256" key="4">
    <source>
        <dbReference type="ARBA" id="ARBA00055040"/>
    </source>
</evidence>
<dbReference type="FunFam" id="3.20.20.140:FF:000217">
    <property type="entry name" value="Dihydropyrimidinase-related protein 1"/>
    <property type="match status" value="1"/>
</dbReference>
<proteinExistence type="inferred from homology"/>
<dbReference type="Gene3D" id="2.30.40.10">
    <property type="entry name" value="Urease, subunit C, domain 1"/>
    <property type="match status" value="1"/>
</dbReference>
<evidence type="ECO:0000256" key="1">
    <source>
        <dbReference type="ARBA" id="ARBA00001947"/>
    </source>
</evidence>
<protein>
    <recommendedName>
        <fullName evidence="5">D-hydantoinase</fullName>
    </recommendedName>
</protein>
<dbReference type="RefSeq" id="WP_138097203.1">
    <property type="nucleotide sequence ID" value="NZ_CP040428.1"/>
</dbReference>
<gene>
    <name evidence="7" type="ORF">FEM41_16020</name>
</gene>
<keyword evidence="3" id="KW-0597">Phosphoprotein</keyword>
<evidence type="ECO:0000313" key="8">
    <source>
        <dbReference type="Proteomes" id="UP000302163"/>
    </source>
</evidence>
<dbReference type="InterPro" id="IPR006680">
    <property type="entry name" value="Amidohydro-rel"/>
</dbReference>
<dbReference type="InterPro" id="IPR011059">
    <property type="entry name" value="Metal-dep_hydrolase_composite"/>
</dbReference>
<sequence length="477" mass="53113">MYDLIVKDALLVLTEGTFHTDIAVDKGSVAALLTPGSAAPARRIIDARHHKVLPGLIDAHMHVQAPFQGITGRLSFYQQSLCAAFGGVTTLFDFTNTRRQQSVLQALHERREEMAECAVDYAVHGKFIEASARHCAEIPALIRAGCPTFKLFMTYSREGVMANDATLVRIFTLARQHPILPMVHAESDALVEHFYQHKVAAGQLTWRDFAEHKPKLCESEAFQRAVSLATGLGSPLLIVHTTHGECLDIAARAQRRGFPIYVETCPHYLTRFDDLYQDPANGHLAICSPPLRRPEDAAALWQGIKQRVISVTGSDDCAFSREEKERQLQRDARGNFIQDFRLVVNGVAGMETRLPILLTEGVAAGRITLNQLVAITSTNVARLMGCYPRKGTLLPGSDADMVILDDSERWTLRQQDLHNGCDYSLYEGFQATGRVIATLLRGETIVHRGQFLGNRGQGQYLHRSLDTEIIRHFYPFA</sequence>
<dbReference type="Pfam" id="PF01979">
    <property type="entry name" value="Amidohydro_1"/>
    <property type="match status" value="1"/>
</dbReference>
<dbReference type="PANTHER" id="PTHR11647:SF1">
    <property type="entry name" value="COLLAPSIN RESPONSE MEDIATOR PROTEIN"/>
    <property type="match status" value="1"/>
</dbReference>
<dbReference type="GO" id="GO:0016812">
    <property type="term" value="F:hydrolase activity, acting on carbon-nitrogen (but not peptide) bonds, in cyclic amides"/>
    <property type="evidence" value="ECO:0007669"/>
    <property type="project" value="TreeGrafter"/>
</dbReference>
<name>A0A4P8YMV9_9ENTR</name>
<feature type="domain" description="Amidohydrolase-related" evidence="6">
    <location>
        <begin position="52"/>
        <end position="444"/>
    </location>
</feature>
<dbReference type="SUPFAM" id="SSF51556">
    <property type="entry name" value="Metallo-dependent hydrolases"/>
    <property type="match status" value="1"/>
</dbReference>
<dbReference type="InterPro" id="IPR050378">
    <property type="entry name" value="Metallo-dep_Hydrolases_sf"/>
</dbReference>
<comment type="cofactor">
    <cofactor evidence="1">
        <name>Zn(2+)</name>
        <dbReference type="ChEBI" id="CHEBI:29105"/>
    </cofactor>
</comment>
<dbReference type="SUPFAM" id="SSF51338">
    <property type="entry name" value="Composite domain of metallo-dependent hydrolases"/>
    <property type="match status" value="2"/>
</dbReference>
<reference evidence="7 8" key="1">
    <citation type="submission" date="2019-05" db="EMBL/GenBank/DDBJ databases">
        <title>Complete genome sequence of Izhakiella calystegiae KSNA2, an endophyte isolated from beach morning glory (Calystegia soldanella).</title>
        <authorList>
            <person name="Jiang L."/>
            <person name="Jeong J.C."/>
            <person name="Kim C.Y."/>
            <person name="Kim D.H."/>
            <person name="Kim S.W."/>
            <person name="Lee j."/>
        </authorList>
    </citation>
    <scope>NUCLEOTIDE SEQUENCE [LARGE SCALE GENOMIC DNA]</scope>
    <source>
        <strain evidence="7 8">KSNA2</strain>
    </source>
</reference>
<dbReference type="KEGG" id="izh:FEM41_16020"/>
<dbReference type="Gene3D" id="3.20.20.140">
    <property type="entry name" value="Metal-dependent hydrolases"/>
    <property type="match status" value="1"/>
</dbReference>
<comment type="similarity">
    <text evidence="2">Belongs to the metallo-dependent hydrolases superfamily. Hydantoinase/dihydropyrimidinase family.</text>
</comment>
<dbReference type="PANTHER" id="PTHR11647">
    <property type="entry name" value="HYDRANTOINASE/DIHYDROPYRIMIDINASE FAMILY MEMBER"/>
    <property type="match status" value="1"/>
</dbReference>
<dbReference type="Proteomes" id="UP000302163">
    <property type="component" value="Chromosome"/>
</dbReference>